<proteinExistence type="predicted"/>
<dbReference type="EMBL" id="CP117258">
    <property type="protein sequence ID" value="WFR98713.1"/>
    <property type="molecule type" value="Genomic_DNA"/>
</dbReference>
<dbReference type="RefSeq" id="WP_111221626.1">
    <property type="nucleotide sequence ID" value="NZ_CP117258.1"/>
</dbReference>
<dbReference type="Proteomes" id="UP000249499">
    <property type="component" value="Plasmid unnamed1"/>
</dbReference>
<dbReference type="AlphaFoldDB" id="A0AAF1K9F4"/>
<gene>
    <name evidence="1" type="ORF">PR017_23725</name>
</gene>
<sequence>MPNPIFTNAIKHPEDAGVGVWRRRIPFGQAGFGTNGVPVVNLEKGCIVLRAYVRIPTAFNAGTTNVLTLGTAAVPDSLVTSANAAPAATGFKQGTGVDIGTELANDTQFYAKFTQTGTPATAGEAEFIVEFCNPRNWAHYGSRSQG</sequence>
<evidence type="ECO:0000313" key="1">
    <source>
        <dbReference type="EMBL" id="WFR98713.1"/>
    </source>
</evidence>
<dbReference type="KEGG" id="rtu:PR017_23725"/>
<reference evidence="1 2" key="1">
    <citation type="journal article" date="2018" name="Sci. Rep.">
        <title>Rhizobium tumorigenes sp. nov., a novel plant tumorigenic bacterium isolated from cane gall tumors on thornless blackberry.</title>
        <authorList>
            <person name="Kuzmanovi N."/>
            <person name="Smalla K."/>
            <person name="Gronow S."/>
            <person name="PuBawska J."/>
        </authorList>
    </citation>
    <scope>NUCLEOTIDE SEQUENCE [LARGE SCALE GENOMIC DNA]</scope>
    <source>
        <strain evidence="1 2">1078</strain>
    </source>
</reference>
<reference evidence="2" key="2">
    <citation type="journal article" date="2023" name="MicrobiologyOpen">
        <title>Genomics of the tumorigenes clade of the family Rhizobiaceae and description of Rhizobium rhododendri sp. nov.</title>
        <authorList>
            <person name="Kuzmanovic N."/>
            <person name="diCenzo G.C."/>
            <person name="Bunk B."/>
            <person name="Sproeer C."/>
            <person name="Fruehling A."/>
            <person name="Neumann-Schaal M."/>
            <person name="Overmann J."/>
            <person name="Smalla K."/>
        </authorList>
    </citation>
    <scope>NUCLEOTIDE SEQUENCE [LARGE SCALE GENOMIC DNA]</scope>
    <source>
        <strain evidence="2">1078</strain>
        <plasmid evidence="2">unnamed1</plasmid>
    </source>
</reference>
<keyword evidence="1" id="KW-0614">Plasmid</keyword>
<accession>A0AAF1K9F4</accession>
<organism evidence="1 2">
    <name type="scientific">Rhizobium tumorigenes</name>
    <dbReference type="NCBI Taxonomy" id="2041385"/>
    <lineage>
        <taxon>Bacteria</taxon>
        <taxon>Pseudomonadati</taxon>
        <taxon>Pseudomonadota</taxon>
        <taxon>Alphaproteobacteria</taxon>
        <taxon>Hyphomicrobiales</taxon>
        <taxon>Rhizobiaceae</taxon>
        <taxon>Rhizobium/Agrobacterium group</taxon>
        <taxon>Rhizobium</taxon>
    </lineage>
</organism>
<protein>
    <submittedName>
        <fullName evidence="1">Uncharacterized protein</fullName>
    </submittedName>
</protein>
<name>A0AAF1K9F4_9HYPH</name>
<evidence type="ECO:0000313" key="2">
    <source>
        <dbReference type="Proteomes" id="UP000249499"/>
    </source>
</evidence>
<keyword evidence="2" id="KW-1185">Reference proteome</keyword>
<geneLocation type="plasmid" evidence="1 2">
    <name>unnamed1</name>
</geneLocation>